<comment type="caution">
    <text evidence="2">The sequence shown here is derived from an EMBL/GenBank/DDBJ whole genome shotgun (WGS) entry which is preliminary data.</text>
</comment>
<feature type="region of interest" description="Disordered" evidence="1">
    <location>
        <begin position="477"/>
        <end position="497"/>
    </location>
</feature>
<dbReference type="AlphaFoldDB" id="D1W0T2"/>
<organism evidence="2 3">
    <name type="scientific">Hoylesella timonensis CRIS 5C-B1</name>
    <dbReference type="NCBI Taxonomy" id="679189"/>
    <lineage>
        <taxon>Bacteria</taxon>
        <taxon>Pseudomonadati</taxon>
        <taxon>Bacteroidota</taxon>
        <taxon>Bacteroidia</taxon>
        <taxon>Bacteroidales</taxon>
        <taxon>Prevotellaceae</taxon>
        <taxon>Hoylesella</taxon>
    </lineage>
</organism>
<protein>
    <recommendedName>
        <fullName evidence="4">Lipoprotein</fullName>
    </recommendedName>
</protein>
<evidence type="ECO:0000313" key="3">
    <source>
        <dbReference type="Proteomes" id="UP000004001"/>
    </source>
</evidence>
<dbReference type="RefSeq" id="WP_008124919.1">
    <property type="nucleotide sequence ID" value="NZ_ADEF01000048.1"/>
</dbReference>
<evidence type="ECO:0008006" key="4">
    <source>
        <dbReference type="Google" id="ProtNLM"/>
    </source>
</evidence>
<name>D1W0T2_9BACT</name>
<accession>D1W0T2</accession>
<feature type="compositionally biased region" description="Polar residues" evidence="1">
    <location>
        <begin position="477"/>
        <end position="491"/>
    </location>
</feature>
<evidence type="ECO:0000313" key="2">
    <source>
        <dbReference type="EMBL" id="EFA96998.1"/>
    </source>
</evidence>
<reference evidence="2 3" key="1">
    <citation type="submission" date="2009-12" db="EMBL/GenBank/DDBJ databases">
        <title>Genome Sequence of Prevotella timonensis CRIS 5C-B1.</title>
        <authorList>
            <person name="Durkin A.S."/>
            <person name="Madupu R."/>
            <person name="Torralba M."/>
            <person name="Methe B."/>
            <person name="Sutton G."/>
            <person name="Strausberg R.L."/>
            <person name="Nelson K.E."/>
        </authorList>
    </citation>
    <scope>NUCLEOTIDE SEQUENCE [LARGE SCALE GENOMIC DNA]</scope>
    <source>
        <strain evidence="2 3">CRIS 5C-B1</strain>
    </source>
</reference>
<proteinExistence type="predicted"/>
<sequence length="795" mass="91678">MKKKEGMMMRGFRLSGCVSVLFSLITLISCVDTIQMSEGGAVTVAKEARFTTICIDRASARAILPQNETRAAVVMDDMFRLTEDNDFETDAYIIKADKDEEVEGSRKIGYLRIKWKSKEKYGKGWKLTTYEPNVEIEWLNFNGEELEVGSSWYICGIVGGNVDRNHNDAHNVDLPLSIGFGYDKDNKWNEPYGADGKKHLFQVPFVADWVKVDIKKKNTISFDKLSFEPQGVVFKLKIKRNEKLIDAQDHKYLFSSTGLTGNVFYSFQDHFQSSDVNQMRDVKVSHLNSVKNYNLWMWPSDQRELEKERTWQSNKAVIPSKKEYTTINAHEYRYRKELFGSENSGTEYDEFYVWGMPFSGGVKKHVYKYSKVKDGEKTISDSYDVKERNVTAVTSMYGGFMLGWLKGSNDFKDKKAVKGEFIVGDPLLNEITEIKDWNAYNGKVLEINLKVMRPGDSKYKWRVPLARFAKSNLSSTNPREFTNDITPNSGQGAFPQQDPNMGIMTFSRIAQERIAPEGYRVPDIRELSGAFPYATSKVYPDGEMIKDKLEGEDLVIDNNSGVRLEGYFNEWLQLPLSDPDEKDIYNNKQQEAHLYTSIYKICNVENVKPSIYKQDHRVIVYGIRFKHNYFTKNRDVTGNRYACAYRYVIHTDDRNNDGRGVRTSVTARWIGNLPISIDEVSKDDFWEHCKKLDVVRIFNDDGKSGRPKFKGGMLYPSITPNKALEHTNFDPYYVSGSGTYKYRSLDTSGFFRGNFTMTDIWFPVRCISKWNMSEFDKKAPRNQKITSGNKEDYYL</sequence>
<keyword evidence="3" id="KW-1185">Reference proteome</keyword>
<evidence type="ECO:0000256" key="1">
    <source>
        <dbReference type="SAM" id="MobiDB-lite"/>
    </source>
</evidence>
<dbReference type="PROSITE" id="PS51257">
    <property type="entry name" value="PROKAR_LIPOPROTEIN"/>
    <property type="match status" value="1"/>
</dbReference>
<gene>
    <name evidence="2" type="ORF">HMPREF9019_1218</name>
</gene>
<dbReference type="EMBL" id="ADEF01000048">
    <property type="protein sequence ID" value="EFA96998.1"/>
    <property type="molecule type" value="Genomic_DNA"/>
</dbReference>
<dbReference type="Proteomes" id="UP000004001">
    <property type="component" value="Unassembled WGS sequence"/>
</dbReference>